<dbReference type="InterPro" id="IPR039329">
    <property type="entry name" value="SIAE"/>
</dbReference>
<dbReference type="SUPFAM" id="SSF52266">
    <property type="entry name" value="SGNH hydrolase"/>
    <property type="match status" value="1"/>
</dbReference>
<proteinExistence type="predicted"/>
<dbReference type="InterPro" id="IPR008979">
    <property type="entry name" value="Galactose-bd-like_sf"/>
</dbReference>
<feature type="domain" description="Sialate O-acetylesterase" evidence="2">
    <location>
        <begin position="87"/>
        <end position="218"/>
    </location>
</feature>
<evidence type="ECO:0000256" key="1">
    <source>
        <dbReference type="ARBA" id="ARBA00022801"/>
    </source>
</evidence>
<protein>
    <recommendedName>
        <fullName evidence="2">Sialate O-acetylesterase domain-containing protein</fullName>
    </recommendedName>
</protein>
<dbReference type="InterPro" id="IPR005181">
    <property type="entry name" value="SASA"/>
</dbReference>
<dbReference type="Gene3D" id="2.60.120.260">
    <property type="entry name" value="Galactose-binding domain-like"/>
    <property type="match status" value="1"/>
</dbReference>
<dbReference type="Proteomes" id="UP000661649">
    <property type="component" value="Unassembled WGS sequence"/>
</dbReference>
<dbReference type="InterPro" id="IPR036514">
    <property type="entry name" value="SGNH_hydro_sf"/>
</dbReference>
<dbReference type="RefSeq" id="WP_187558930.1">
    <property type="nucleotide sequence ID" value="NZ_JACRTP010000005.1"/>
</dbReference>
<evidence type="ECO:0000313" key="3">
    <source>
        <dbReference type="EMBL" id="MBC8629333.1"/>
    </source>
</evidence>
<accession>A0ABR7PD33</accession>
<dbReference type="Pfam" id="PF03629">
    <property type="entry name" value="SASA"/>
    <property type="match status" value="2"/>
</dbReference>
<dbReference type="PANTHER" id="PTHR22901:SF0">
    <property type="entry name" value="SIALATE O-ACETYLESTERASE"/>
    <property type="match status" value="1"/>
</dbReference>
<dbReference type="PANTHER" id="PTHR22901">
    <property type="entry name" value="SIALATE O-ACETYLESTERASE"/>
    <property type="match status" value="1"/>
</dbReference>
<sequence>MSQSIKLPKLLQEGCVLQRGEKTRIWGWYKPQAELEVTFQEKVYRTKCDAEGTFETEISCEKTGGPYVLSIKSEDGQETVVKEVYVGDVFVCSGQSNMELPITRVREMFPDEPGNAMVHQYKVEECPVFTGALKEHKEAGWNECVGMPLEETTALGYFFGDMIQKKEQVPVGIINISKGGTPVEAWMSEEALADYPEFLEVKERFAQDGYIENLLSAQDKKENAWHELLSKKEAETEDAPWNILEVPGWFDKQGLENFSGLLHLKRTFEVPKELAGKSAILKMGTLVDSDRIFINGEKVGETGYCFPPRIYPVPEGLLKAGENEIFIRLECRDGKGRITPDKPCDVCFESGEKISLRGTWDYQVRVVSEQAPILTFITRQPTGMYQGMVAPCTNMTVKGVLWYQGESNEWYPESYEDLIQKMILNWRAHWKQEELPFIVIQLPACGMDNRGDGAWAVIREAQKNAAELPDVAVTVNLDLGEYNDLHPLNKKGVAHRAYLAARKVMYKEEIISEGPKLISYEKTADGVEFIFDTQDGQPLEIVCGDSVNEFETAKADGVFYPAKAEIEDTKVKVFGEEIKKVRYAWKDSPLDGLLKNKEGLLTAPFEIEIK</sequence>
<feature type="domain" description="Sialate O-acetylesterase" evidence="2">
    <location>
        <begin position="383"/>
        <end position="486"/>
    </location>
</feature>
<comment type="caution">
    <text evidence="3">The sequence shown here is derived from an EMBL/GenBank/DDBJ whole genome shotgun (WGS) entry which is preliminary data.</text>
</comment>
<dbReference type="EMBL" id="JACRTP010000005">
    <property type="protein sequence ID" value="MBC8629333.1"/>
    <property type="molecule type" value="Genomic_DNA"/>
</dbReference>
<evidence type="ECO:0000259" key="2">
    <source>
        <dbReference type="Pfam" id="PF03629"/>
    </source>
</evidence>
<organism evidence="3 4">
    <name type="scientific">Blautia stercoris</name>
    <dbReference type="NCBI Taxonomy" id="871664"/>
    <lineage>
        <taxon>Bacteria</taxon>
        <taxon>Bacillati</taxon>
        <taxon>Bacillota</taxon>
        <taxon>Clostridia</taxon>
        <taxon>Lachnospirales</taxon>
        <taxon>Lachnospiraceae</taxon>
        <taxon>Blautia</taxon>
    </lineage>
</organism>
<keyword evidence="1" id="KW-0378">Hydrolase</keyword>
<evidence type="ECO:0000313" key="4">
    <source>
        <dbReference type="Proteomes" id="UP000661649"/>
    </source>
</evidence>
<name>A0ABR7PD33_9FIRM</name>
<reference evidence="3 4" key="1">
    <citation type="submission" date="2020-08" db="EMBL/GenBank/DDBJ databases">
        <title>Genome public.</title>
        <authorList>
            <person name="Liu C."/>
            <person name="Sun Q."/>
        </authorList>
    </citation>
    <scope>NUCLEOTIDE SEQUENCE [LARGE SCALE GENOMIC DNA]</scope>
    <source>
        <strain evidence="3 4">3_YM_SP_D4_24.mj</strain>
    </source>
</reference>
<keyword evidence="4" id="KW-1185">Reference proteome</keyword>
<dbReference type="Gene3D" id="3.40.50.1110">
    <property type="entry name" value="SGNH hydrolase"/>
    <property type="match status" value="1"/>
</dbReference>
<gene>
    <name evidence="3" type="ORF">H8712_12055</name>
</gene>
<dbReference type="SUPFAM" id="SSF49785">
    <property type="entry name" value="Galactose-binding domain-like"/>
    <property type="match status" value="1"/>
</dbReference>